<feature type="region of interest" description="Disordered" evidence="1">
    <location>
        <begin position="45"/>
        <end position="86"/>
    </location>
</feature>
<evidence type="ECO:0000313" key="2">
    <source>
        <dbReference type="EMBL" id="KMQ86177.1"/>
    </source>
</evidence>
<name>A0A0J7K732_LASNI</name>
<feature type="compositionally biased region" description="Polar residues" evidence="1">
    <location>
        <begin position="76"/>
        <end position="86"/>
    </location>
</feature>
<reference evidence="2 3" key="1">
    <citation type="submission" date="2015-04" db="EMBL/GenBank/DDBJ databases">
        <title>Lasius niger genome sequencing.</title>
        <authorList>
            <person name="Konorov E.A."/>
            <person name="Nikitin M.A."/>
            <person name="Kirill M.V."/>
            <person name="Chang P."/>
        </authorList>
    </citation>
    <scope>NUCLEOTIDE SEQUENCE [LARGE SCALE GENOMIC DNA]</scope>
    <source>
        <tissue evidence="2">Whole</tissue>
    </source>
</reference>
<dbReference type="InterPro" id="IPR021109">
    <property type="entry name" value="Peptidase_aspartic_dom_sf"/>
</dbReference>
<gene>
    <name evidence="2" type="ORF">RF55_14922</name>
</gene>
<accession>A0A0J7K732</accession>
<evidence type="ECO:0000313" key="3">
    <source>
        <dbReference type="Proteomes" id="UP000036403"/>
    </source>
</evidence>
<dbReference type="AlphaFoldDB" id="A0A0J7K732"/>
<dbReference type="PaxDb" id="67767-A0A0J7K732"/>
<evidence type="ECO:0000256" key="1">
    <source>
        <dbReference type="SAM" id="MobiDB-lite"/>
    </source>
</evidence>
<dbReference type="GO" id="GO:0008270">
    <property type="term" value="F:zinc ion binding"/>
    <property type="evidence" value="ECO:0007669"/>
    <property type="project" value="InterPro"/>
</dbReference>
<dbReference type="SUPFAM" id="SSF57756">
    <property type="entry name" value="Retrovirus zinc finger-like domains"/>
    <property type="match status" value="1"/>
</dbReference>
<dbReference type="InterPro" id="IPR036875">
    <property type="entry name" value="Znf_CCHC_sf"/>
</dbReference>
<feature type="compositionally biased region" description="Polar residues" evidence="1">
    <location>
        <begin position="104"/>
        <end position="121"/>
    </location>
</feature>
<keyword evidence="3" id="KW-1185">Reference proteome</keyword>
<organism evidence="2 3">
    <name type="scientific">Lasius niger</name>
    <name type="common">Black garden ant</name>
    <dbReference type="NCBI Taxonomy" id="67767"/>
    <lineage>
        <taxon>Eukaryota</taxon>
        <taxon>Metazoa</taxon>
        <taxon>Ecdysozoa</taxon>
        <taxon>Arthropoda</taxon>
        <taxon>Hexapoda</taxon>
        <taxon>Insecta</taxon>
        <taxon>Pterygota</taxon>
        <taxon>Neoptera</taxon>
        <taxon>Endopterygota</taxon>
        <taxon>Hymenoptera</taxon>
        <taxon>Apocrita</taxon>
        <taxon>Aculeata</taxon>
        <taxon>Formicoidea</taxon>
        <taxon>Formicidae</taxon>
        <taxon>Formicinae</taxon>
        <taxon>Lasius</taxon>
        <taxon>Lasius</taxon>
    </lineage>
</organism>
<dbReference type="EMBL" id="LBMM01012523">
    <property type="protein sequence ID" value="KMQ86177.1"/>
    <property type="molecule type" value="Genomic_DNA"/>
</dbReference>
<sequence>MNRAALDDLSLAEIHELMKRHNLTPSYDRDSCIDVLMDIPADAQNNQQNHEPSICEDGSRHVLPSTSDPVHDASQSDHSMSSVHPSTVSRLIELNPQGVEEASSRMNESGQSNSFQARGHLSSGSSVDHLCLLMMEQFNIQRKQMDQHRADMFQLINTLANNQGRSGHVYPTGSTFLPSLQASDRNFTPAQYQYPVSSRVVDGCQSYTPSFQLNSQPLVCQSVPTPLPSSQIHQSLQGRTSTLTPSLQFTSAEPFGAPPILTPLYQEPGNANPSRSTRGTASDSSSDIGNPVKFLTNYIPTFGGSEEENIRLWIEKIENSAEVHGLSQATMLTAAISMLTKTARRWLDLQSSVVNRSWPTFKEMIFKRFYKRPQAGMIIRKAQARKWNMGSETFMDYATEKQAILHCLEFPESDVIYYLIEGIEDMAIKAIANSLESVSMDTFLDKMRSTTASCSIPHRKQAFANSRPDKVKGSYNNLDKNPEGVPSSTGTIRKPSSPHSPKKDLKDMECHYCHALGHVRSSCYKLKKKNADHQSSTELSTAVAMVEEDSTSDTNINDLVAFVSRETVEPVDSIVIVNSLNDVSCKLTALWDTGSSISLIQSTAYDHFFPANLANKIHKSYACANDDLMNIKGVVPTPIELDLLPNMKWNVDLHIMNSRTVPADLILGRDFYNNNNIM</sequence>
<dbReference type="GO" id="GO:0003676">
    <property type="term" value="F:nucleic acid binding"/>
    <property type="evidence" value="ECO:0007669"/>
    <property type="project" value="InterPro"/>
</dbReference>
<feature type="region of interest" description="Disordered" evidence="1">
    <location>
        <begin position="463"/>
        <end position="504"/>
    </location>
</feature>
<feature type="compositionally biased region" description="Polar residues" evidence="1">
    <location>
        <begin position="269"/>
        <end position="288"/>
    </location>
</feature>
<evidence type="ECO:0008006" key="4">
    <source>
        <dbReference type="Google" id="ProtNLM"/>
    </source>
</evidence>
<feature type="region of interest" description="Disordered" evidence="1">
    <location>
        <begin position="260"/>
        <end position="288"/>
    </location>
</feature>
<dbReference type="Gene3D" id="2.40.70.10">
    <property type="entry name" value="Acid Proteases"/>
    <property type="match status" value="1"/>
</dbReference>
<proteinExistence type="predicted"/>
<feature type="region of interest" description="Disordered" evidence="1">
    <location>
        <begin position="99"/>
        <end position="121"/>
    </location>
</feature>
<protein>
    <recommendedName>
        <fullName evidence="4">Retrotransposon gag domain-containing protein</fullName>
    </recommendedName>
</protein>
<dbReference type="Proteomes" id="UP000036403">
    <property type="component" value="Unassembled WGS sequence"/>
</dbReference>
<comment type="caution">
    <text evidence="2">The sequence shown here is derived from an EMBL/GenBank/DDBJ whole genome shotgun (WGS) entry which is preliminary data.</text>
</comment>